<evidence type="ECO:0000313" key="3">
    <source>
        <dbReference type="Proteomes" id="UP000053424"/>
    </source>
</evidence>
<evidence type="ECO:0000256" key="1">
    <source>
        <dbReference type="SAM" id="MobiDB-lite"/>
    </source>
</evidence>
<reference evidence="2 3" key="1">
    <citation type="submission" date="2014-04" db="EMBL/GenBank/DDBJ databases">
        <authorList>
            <consortium name="DOE Joint Genome Institute"/>
            <person name="Kuo A."/>
            <person name="Gay G."/>
            <person name="Dore J."/>
            <person name="Kohler A."/>
            <person name="Nagy L.G."/>
            <person name="Floudas D."/>
            <person name="Copeland A."/>
            <person name="Barry K.W."/>
            <person name="Cichocki N."/>
            <person name="Veneault-Fourrey C."/>
            <person name="LaButti K."/>
            <person name="Lindquist E.A."/>
            <person name="Lipzen A."/>
            <person name="Lundell T."/>
            <person name="Morin E."/>
            <person name="Murat C."/>
            <person name="Sun H."/>
            <person name="Tunlid A."/>
            <person name="Henrissat B."/>
            <person name="Grigoriev I.V."/>
            <person name="Hibbett D.S."/>
            <person name="Martin F."/>
            <person name="Nordberg H.P."/>
            <person name="Cantor M.N."/>
            <person name="Hua S.X."/>
        </authorList>
    </citation>
    <scope>NUCLEOTIDE SEQUENCE [LARGE SCALE GENOMIC DNA]</scope>
    <source>
        <strain evidence="3">h7</strain>
    </source>
</reference>
<sequence>MAAALTPPSMVLSSHSDTHLRTIQSMPGYNQRTRRSEMDIRNVEDHQTRNVHMFSNAQNLSIRDTAIHNVGRDLMIINNNYTYWHEPCRLHQMHWEENAVEDALQFPPLNARILTRKTSISIPGVTYQTR</sequence>
<organism evidence="2 3">
    <name type="scientific">Hebeloma cylindrosporum</name>
    <dbReference type="NCBI Taxonomy" id="76867"/>
    <lineage>
        <taxon>Eukaryota</taxon>
        <taxon>Fungi</taxon>
        <taxon>Dikarya</taxon>
        <taxon>Basidiomycota</taxon>
        <taxon>Agaricomycotina</taxon>
        <taxon>Agaricomycetes</taxon>
        <taxon>Agaricomycetidae</taxon>
        <taxon>Agaricales</taxon>
        <taxon>Agaricineae</taxon>
        <taxon>Hymenogastraceae</taxon>
        <taxon>Hebeloma</taxon>
    </lineage>
</organism>
<protein>
    <submittedName>
        <fullName evidence="2">Uncharacterized protein</fullName>
    </submittedName>
</protein>
<dbReference type="Proteomes" id="UP000053424">
    <property type="component" value="Unassembled WGS sequence"/>
</dbReference>
<dbReference type="AlphaFoldDB" id="A0A0C2XBU3"/>
<accession>A0A0C2XBU3</accession>
<reference evidence="3" key="2">
    <citation type="submission" date="2015-01" db="EMBL/GenBank/DDBJ databases">
        <title>Evolutionary Origins and Diversification of the Mycorrhizal Mutualists.</title>
        <authorList>
            <consortium name="DOE Joint Genome Institute"/>
            <consortium name="Mycorrhizal Genomics Consortium"/>
            <person name="Kohler A."/>
            <person name="Kuo A."/>
            <person name="Nagy L.G."/>
            <person name="Floudas D."/>
            <person name="Copeland A."/>
            <person name="Barry K.W."/>
            <person name="Cichocki N."/>
            <person name="Veneault-Fourrey C."/>
            <person name="LaButti K."/>
            <person name="Lindquist E.A."/>
            <person name="Lipzen A."/>
            <person name="Lundell T."/>
            <person name="Morin E."/>
            <person name="Murat C."/>
            <person name="Riley R."/>
            <person name="Ohm R."/>
            <person name="Sun H."/>
            <person name="Tunlid A."/>
            <person name="Henrissat B."/>
            <person name="Grigoriev I.V."/>
            <person name="Hibbett D.S."/>
            <person name="Martin F."/>
        </authorList>
    </citation>
    <scope>NUCLEOTIDE SEQUENCE [LARGE SCALE GENOMIC DNA]</scope>
    <source>
        <strain evidence="3">h7</strain>
    </source>
</reference>
<feature type="region of interest" description="Disordered" evidence="1">
    <location>
        <begin position="1"/>
        <end position="23"/>
    </location>
</feature>
<proteinExistence type="predicted"/>
<dbReference type="EMBL" id="KN831821">
    <property type="protein sequence ID" value="KIM35423.1"/>
    <property type="molecule type" value="Genomic_DNA"/>
</dbReference>
<feature type="compositionally biased region" description="Polar residues" evidence="1">
    <location>
        <begin position="11"/>
        <end position="23"/>
    </location>
</feature>
<gene>
    <name evidence="2" type="ORF">M413DRAFT_14578</name>
</gene>
<dbReference type="OrthoDB" id="10620274at2759"/>
<name>A0A0C2XBU3_HEBCY</name>
<keyword evidence="3" id="KW-1185">Reference proteome</keyword>
<evidence type="ECO:0000313" key="2">
    <source>
        <dbReference type="EMBL" id="KIM35423.1"/>
    </source>
</evidence>
<dbReference type="HOGENOM" id="CLU_1938429_0_0_1"/>